<dbReference type="AlphaFoldDB" id="A0A5A7NYA9"/>
<comment type="caution">
    <text evidence="3">The sequence shown here is derived from an EMBL/GenBank/DDBJ whole genome shotgun (WGS) entry which is preliminary data.</text>
</comment>
<dbReference type="InterPro" id="IPR011047">
    <property type="entry name" value="Quinoprotein_ADH-like_sf"/>
</dbReference>
<protein>
    <submittedName>
        <fullName evidence="3">Transducin/WD40 repeat-like superfamily protein</fullName>
    </submittedName>
</protein>
<dbReference type="PANTHER" id="PTHR35492:SF1">
    <property type="entry name" value="TRANSDUCIN_WD40 REPEAT-LIKE SUPERFAMILY PROTEIN"/>
    <property type="match status" value="1"/>
</dbReference>
<feature type="compositionally biased region" description="Low complexity" evidence="1">
    <location>
        <begin position="69"/>
        <end position="81"/>
    </location>
</feature>
<dbReference type="SUPFAM" id="SSF50998">
    <property type="entry name" value="Quinoprotein alcohol dehydrogenase-like"/>
    <property type="match status" value="1"/>
</dbReference>
<evidence type="ECO:0000259" key="2">
    <source>
        <dbReference type="Pfam" id="PF25465"/>
    </source>
</evidence>
<reference evidence="4" key="1">
    <citation type="journal article" date="2019" name="Curr. Biol.">
        <title>Genome Sequence of Striga asiatica Provides Insight into the Evolution of Plant Parasitism.</title>
        <authorList>
            <person name="Yoshida S."/>
            <person name="Kim S."/>
            <person name="Wafula E.K."/>
            <person name="Tanskanen J."/>
            <person name="Kim Y.M."/>
            <person name="Honaas L."/>
            <person name="Yang Z."/>
            <person name="Spallek T."/>
            <person name="Conn C.E."/>
            <person name="Ichihashi Y."/>
            <person name="Cheong K."/>
            <person name="Cui S."/>
            <person name="Der J.P."/>
            <person name="Gundlach H."/>
            <person name="Jiao Y."/>
            <person name="Hori C."/>
            <person name="Ishida J.K."/>
            <person name="Kasahara H."/>
            <person name="Kiba T."/>
            <person name="Kim M.S."/>
            <person name="Koo N."/>
            <person name="Laohavisit A."/>
            <person name="Lee Y.H."/>
            <person name="Lumba S."/>
            <person name="McCourt P."/>
            <person name="Mortimer J.C."/>
            <person name="Mutuku J.M."/>
            <person name="Nomura T."/>
            <person name="Sasaki-Sekimoto Y."/>
            <person name="Seto Y."/>
            <person name="Wang Y."/>
            <person name="Wakatake T."/>
            <person name="Sakakibara H."/>
            <person name="Demura T."/>
            <person name="Yamaguchi S."/>
            <person name="Yoneyama K."/>
            <person name="Manabe R.I."/>
            <person name="Nelson D.C."/>
            <person name="Schulman A.H."/>
            <person name="Timko M.P."/>
            <person name="dePamphilis C.W."/>
            <person name="Choi D."/>
            <person name="Shirasu K."/>
        </authorList>
    </citation>
    <scope>NUCLEOTIDE SEQUENCE [LARGE SCALE GENOMIC DNA]</scope>
    <source>
        <strain evidence="4">cv. UVA1</strain>
    </source>
</reference>
<dbReference type="Gene3D" id="2.130.10.10">
    <property type="entry name" value="YVTN repeat-like/Quinoprotein amine dehydrogenase"/>
    <property type="match status" value="1"/>
</dbReference>
<evidence type="ECO:0000313" key="3">
    <source>
        <dbReference type="EMBL" id="GER25462.1"/>
    </source>
</evidence>
<keyword evidence="4" id="KW-1185">Reference proteome</keyword>
<dbReference type="InterPro" id="IPR045289">
    <property type="entry name" value="At4g14310-like"/>
</dbReference>
<dbReference type="OrthoDB" id="1907242at2759"/>
<organism evidence="3 4">
    <name type="scientific">Striga asiatica</name>
    <name type="common">Asiatic witchweed</name>
    <name type="synonym">Buchnera asiatica</name>
    <dbReference type="NCBI Taxonomy" id="4170"/>
    <lineage>
        <taxon>Eukaryota</taxon>
        <taxon>Viridiplantae</taxon>
        <taxon>Streptophyta</taxon>
        <taxon>Embryophyta</taxon>
        <taxon>Tracheophyta</taxon>
        <taxon>Spermatophyta</taxon>
        <taxon>Magnoliopsida</taxon>
        <taxon>eudicotyledons</taxon>
        <taxon>Gunneridae</taxon>
        <taxon>Pentapetalae</taxon>
        <taxon>asterids</taxon>
        <taxon>lamiids</taxon>
        <taxon>Lamiales</taxon>
        <taxon>Orobanchaceae</taxon>
        <taxon>Buchnereae</taxon>
        <taxon>Striga</taxon>
    </lineage>
</organism>
<accession>A0A5A7NYA9</accession>
<dbReference type="PANTHER" id="PTHR35492">
    <property type="entry name" value="TRANSDUCIN/WD40 REPEAT-LIKE SUPERFAMILY PROTEIN"/>
    <property type="match status" value="1"/>
</dbReference>
<feature type="region of interest" description="Disordered" evidence="1">
    <location>
        <begin position="1"/>
        <end position="106"/>
    </location>
</feature>
<proteinExistence type="predicted"/>
<dbReference type="EMBL" id="BKCP01000114">
    <property type="protein sequence ID" value="GER25462.1"/>
    <property type="molecule type" value="Genomic_DNA"/>
</dbReference>
<feature type="compositionally biased region" description="Polar residues" evidence="1">
    <location>
        <begin position="82"/>
        <end position="96"/>
    </location>
</feature>
<dbReference type="Proteomes" id="UP000325081">
    <property type="component" value="Unassembled WGS sequence"/>
</dbReference>
<evidence type="ECO:0000313" key="4">
    <source>
        <dbReference type="Proteomes" id="UP000325081"/>
    </source>
</evidence>
<dbReference type="Pfam" id="PF25465">
    <property type="entry name" value="Beta-prop_At4g14310"/>
    <property type="match status" value="1"/>
</dbReference>
<evidence type="ECO:0000256" key="1">
    <source>
        <dbReference type="SAM" id="MobiDB-lite"/>
    </source>
</evidence>
<feature type="compositionally biased region" description="Basic and acidic residues" evidence="1">
    <location>
        <begin position="50"/>
        <end position="66"/>
    </location>
</feature>
<dbReference type="InterPro" id="IPR015943">
    <property type="entry name" value="WD40/YVTN_repeat-like_dom_sf"/>
</dbReference>
<name>A0A5A7NYA9_STRAF</name>
<gene>
    <name evidence="3" type="ORF">STAS_01045</name>
</gene>
<dbReference type="InterPro" id="IPR057442">
    <property type="entry name" value="Beta-prop_At4g14310"/>
</dbReference>
<feature type="domain" description="At4g14310 8-bladed propeller" evidence="2">
    <location>
        <begin position="532"/>
        <end position="814"/>
    </location>
</feature>
<sequence length="819" mass="89741">MSTSSARLVKERTAAAAGKISPFAGKAMSTGKENPRPTSRIRAATQKPMARIDKSAVEESHADPRVRKSSSSVPRGRSSSPYQLTRGLSDSRNISRASLGPPQKKVNTSFWTEQSVRKYNLRNRVSSDLGSHGKSEILVEKNAGNRKKEGNLSSIAVLNPGTVEAINTSNLRSSSVRVEADSRSGDCKMATSKYPSKLHEKLAFLEGKVKRIASEIQKTKEMLDSTNSDTSKMIMSSIHEKISGIEKAMGVVERNGDDSMVSAENGEAEKDSTNAKSFINGMNVDELEGRLFPHDKLIRDRKISKIEPDVHNSKVIISFDACLSKKGTKVSEVHEGDDTVIFAAESSFMNVLNGNENIDSLLMADENLEDFDDSQHKKATMMFDNEIEENCVHELSDIGSKISTGGWFVSEGESVLLAHDDGSCSFYDVANSEEKALYKPPAGILPYTWRDCWLIRAPSADGCSGKYVVAASAGNSLISGFCSWDFYTKDIRAFHLGDETIPVTARAVTARTALAPLPNNTMYNRRDHHFTASESRQWWYTPCGPLIMSAASCEKVVQIFDIRDGDRVMRWELPKPVLGMDYSGPLHWRNKGKVVIAVPDGLCLWDVGSLDSRALMSVSSGAGRILALHVNNGDAEIGGGVRQRISSSEAEGNDGVFCTSDSICVLDFRKPSGIALKISKTGLDAQSAFSRGDSIYIGCQNNSNPSLKKQQPCSQILQFSLRKPRLMSTYTLPESSVHNHFTAPTQVWGNASLVMGVCGLGLFVFDSLRDDVSSEDSGCMREPKEIIGPNDMYAPSFDYSGSRVLVISRDRPACWRYLF</sequence>